<name>A0A915HJ73_ROMCU</name>
<dbReference type="Proteomes" id="UP000887565">
    <property type="component" value="Unplaced"/>
</dbReference>
<reference evidence="2" key="1">
    <citation type="submission" date="2022-11" db="UniProtKB">
        <authorList>
            <consortium name="WormBaseParasite"/>
        </authorList>
    </citation>
    <scope>IDENTIFICATION</scope>
</reference>
<dbReference type="AlphaFoldDB" id="A0A915HJ73"/>
<organism evidence="1 2">
    <name type="scientific">Romanomermis culicivorax</name>
    <name type="common">Nematode worm</name>
    <dbReference type="NCBI Taxonomy" id="13658"/>
    <lineage>
        <taxon>Eukaryota</taxon>
        <taxon>Metazoa</taxon>
        <taxon>Ecdysozoa</taxon>
        <taxon>Nematoda</taxon>
        <taxon>Enoplea</taxon>
        <taxon>Dorylaimia</taxon>
        <taxon>Mermithida</taxon>
        <taxon>Mermithoidea</taxon>
        <taxon>Mermithidae</taxon>
        <taxon>Romanomermis</taxon>
    </lineage>
</organism>
<keyword evidence="1" id="KW-1185">Reference proteome</keyword>
<dbReference type="WBParaSite" id="nRc.2.0.1.t01484-RA">
    <property type="protein sequence ID" value="nRc.2.0.1.t01484-RA"/>
    <property type="gene ID" value="nRc.2.0.1.g01484"/>
</dbReference>
<evidence type="ECO:0000313" key="2">
    <source>
        <dbReference type="WBParaSite" id="nRc.2.0.1.t01484-RA"/>
    </source>
</evidence>
<proteinExistence type="predicted"/>
<evidence type="ECO:0000313" key="1">
    <source>
        <dbReference type="Proteomes" id="UP000887565"/>
    </source>
</evidence>
<accession>A0A915HJ73</accession>
<protein>
    <submittedName>
        <fullName evidence="2">Uncharacterized protein</fullName>
    </submittedName>
</protein>
<sequence>MVNEWQQDIAVISGQCGSSSLQSFNVAEALSKTPIKSKPFSVKVPVLSKQTQFTAPHVFIVLGDMQNMPFFLKRRSAFMTPMVMAAGKNGGTTMVTTSKLLINMYLTPWPRMPIKTMAYKKPANETKDKIPTNMNRSFVKAKSIGFGYIKNIFLNGERTFWRKGFSTIRKSTDVDTLSRKSTLYKKDYLGIIKSHPLQPSRHFGKLFLGQVVQESLLPPRHPPPQLQQDILQERYPQHGVPVVQSSHSSEKHMIYLLVSQLLQVLKTFFARNIEKLWMKSRSVFINCVSSLGNGTLVQGVLSPVNILSSTTHEPEIRTASHSMIHPSPGITANLNEISTIIVGYLNFGPMTTVKSIVVT</sequence>